<proteinExistence type="predicted"/>
<name>A0A2P2LBM1_RHIMU</name>
<accession>A0A2P2LBM1</accession>
<sequence length="69" mass="7416">MPSFNKCSFTDLMGTSFLWKMPAARAADAFVFVKTSEKCSAAPAPLLAITGMLTESDINFIKSISNPVP</sequence>
<organism evidence="1">
    <name type="scientific">Rhizophora mucronata</name>
    <name type="common">Asiatic mangrove</name>
    <dbReference type="NCBI Taxonomy" id="61149"/>
    <lineage>
        <taxon>Eukaryota</taxon>
        <taxon>Viridiplantae</taxon>
        <taxon>Streptophyta</taxon>
        <taxon>Embryophyta</taxon>
        <taxon>Tracheophyta</taxon>
        <taxon>Spermatophyta</taxon>
        <taxon>Magnoliopsida</taxon>
        <taxon>eudicotyledons</taxon>
        <taxon>Gunneridae</taxon>
        <taxon>Pentapetalae</taxon>
        <taxon>rosids</taxon>
        <taxon>fabids</taxon>
        <taxon>Malpighiales</taxon>
        <taxon>Rhizophoraceae</taxon>
        <taxon>Rhizophora</taxon>
    </lineage>
</organism>
<evidence type="ECO:0000313" key="1">
    <source>
        <dbReference type="EMBL" id="MBX15375.1"/>
    </source>
</evidence>
<reference evidence="1" key="1">
    <citation type="submission" date="2018-02" db="EMBL/GenBank/DDBJ databases">
        <title>Rhizophora mucronata_Transcriptome.</title>
        <authorList>
            <person name="Meera S.P."/>
            <person name="Sreeshan A."/>
            <person name="Augustine A."/>
        </authorList>
    </citation>
    <scope>NUCLEOTIDE SEQUENCE</scope>
    <source>
        <tissue evidence="1">Leaf</tissue>
    </source>
</reference>
<dbReference type="EMBL" id="GGEC01034891">
    <property type="protein sequence ID" value="MBX15375.1"/>
    <property type="molecule type" value="Transcribed_RNA"/>
</dbReference>
<dbReference type="AlphaFoldDB" id="A0A2P2LBM1"/>
<protein>
    <submittedName>
        <fullName evidence="1">Imidazole glycerol phosphate synthase hisHFic</fullName>
    </submittedName>
</protein>